<dbReference type="InterPro" id="IPR050276">
    <property type="entry name" value="MshD_Acetyltransferase"/>
</dbReference>
<feature type="domain" description="N-acetyltransferase" evidence="1">
    <location>
        <begin position="3"/>
        <end position="170"/>
    </location>
</feature>
<sequence length="170" mass="18833">MKIRIEPYGDRQLETVVRLSLRAWTPVFDSLQQVIDADVYRSFYPDGWRVSQQKAVEEVCTAEDTNVWMAMSAEGDAIGIDTGLTVGFVAVKLHSESSMGEVYMVAVDPDFQGQGIGTALMEFALFWMKDAGMSVAMVETGGDPGHAPARHTYEKLGFGLLPIARYFKKL</sequence>
<dbReference type="CDD" id="cd04301">
    <property type="entry name" value="NAT_SF"/>
    <property type="match status" value="1"/>
</dbReference>
<keyword evidence="3" id="KW-1185">Reference proteome</keyword>
<dbReference type="SUPFAM" id="SSF55729">
    <property type="entry name" value="Acyl-CoA N-acyltransferases (Nat)"/>
    <property type="match status" value="1"/>
</dbReference>
<proteinExistence type="predicted"/>
<dbReference type="PANTHER" id="PTHR43617:SF20">
    <property type="entry name" value="N-ALPHA-ACETYLTRANSFERASE RIMI"/>
    <property type="match status" value="1"/>
</dbReference>
<evidence type="ECO:0000259" key="1">
    <source>
        <dbReference type="PROSITE" id="PS51186"/>
    </source>
</evidence>
<organism evidence="2 3">
    <name type="scientific">Trichocoleus desertorum GB2-A4</name>
    <dbReference type="NCBI Taxonomy" id="2933944"/>
    <lineage>
        <taxon>Bacteria</taxon>
        <taxon>Bacillati</taxon>
        <taxon>Cyanobacteriota</taxon>
        <taxon>Cyanophyceae</taxon>
        <taxon>Leptolyngbyales</taxon>
        <taxon>Trichocoleusaceae</taxon>
        <taxon>Trichocoleus</taxon>
    </lineage>
</organism>
<gene>
    <name evidence="2" type="ORF">NC998_28230</name>
</gene>
<dbReference type="PANTHER" id="PTHR43617">
    <property type="entry name" value="L-AMINO ACID N-ACETYLTRANSFERASE"/>
    <property type="match status" value="1"/>
</dbReference>
<protein>
    <submittedName>
        <fullName evidence="2">GNAT family N-acetyltransferase</fullName>
    </submittedName>
</protein>
<dbReference type="Pfam" id="PF00583">
    <property type="entry name" value="Acetyltransf_1"/>
    <property type="match status" value="1"/>
</dbReference>
<dbReference type="InterPro" id="IPR000182">
    <property type="entry name" value="GNAT_dom"/>
</dbReference>
<dbReference type="Proteomes" id="UP001464891">
    <property type="component" value="Unassembled WGS sequence"/>
</dbReference>
<dbReference type="InterPro" id="IPR016181">
    <property type="entry name" value="Acyl_CoA_acyltransferase"/>
</dbReference>
<reference evidence="2 3" key="1">
    <citation type="submission" date="2022-04" db="EMBL/GenBank/DDBJ databases">
        <title>Positive selection, recombination, and allopatry shape intraspecific diversity of widespread and dominant cyanobacteria.</title>
        <authorList>
            <person name="Wei J."/>
            <person name="Shu W."/>
            <person name="Hu C."/>
        </authorList>
    </citation>
    <scope>NUCLEOTIDE SEQUENCE [LARGE SCALE GENOMIC DNA]</scope>
    <source>
        <strain evidence="2 3">GB2-A4</strain>
    </source>
</reference>
<dbReference type="PROSITE" id="PS51186">
    <property type="entry name" value="GNAT"/>
    <property type="match status" value="1"/>
</dbReference>
<evidence type="ECO:0000313" key="2">
    <source>
        <dbReference type="EMBL" id="MEP0820974.1"/>
    </source>
</evidence>
<comment type="caution">
    <text evidence="2">The sequence shown here is derived from an EMBL/GenBank/DDBJ whole genome shotgun (WGS) entry which is preliminary data.</text>
</comment>
<accession>A0ABV0JGQ4</accession>
<dbReference type="RefSeq" id="WP_199299386.1">
    <property type="nucleotide sequence ID" value="NZ_JAMPKM010000054.1"/>
</dbReference>
<dbReference type="Gene3D" id="3.40.630.30">
    <property type="match status" value="1"/>
</dbReference>
<dbReference type="EMBL" id="JAMPKM010000054">
    <property type="protein sequence ID" value="MEP0820974.1"/>
    <property type="molecule type" value="Genomic_DNA"/>
</dbReference>
<evidence type="ECO:0000313" key="3">
    <source>
        <dbReference type="Proteomes" id="UP001464891"/>
    </source>
</evidence>
<name>A0ABV0JGQ4_9CYAN</name>